<feature type="short sequence motif" description="TonB C-terminal box" evidence="15">
    <location>
        <begin position="697"/>
        <end position="714"/>
    </location>
</feature>
<evidence type="ECO:0000256" key="9">
    <source>
        <dbReference type="ARBA" id="ARBA00023065"/>
    </source>
</evidence>
<evidence type="ECO:0000313" key="21">
    <source>
        <dbReference type="Proteomes" id="UP001225596"/>
    </source>
</evidence>
<dbReference type="PROSITE" id="PS01156">
    <property type="entry name" value="TONB_DEPENDENT_REC_2"/>
    <property type="match status" value="1"/>
</dbReference>
<name>A0ABU1BPU3_9BURK</name>
<evidence type="ECO:0000259" key="18">
    <source>
        <dbReference type="Pfam" id="PF00593"/>
    </source>
</evidence>
<feature type="domain" description="TonB-dependent receptor-like beta-barrel" evidence="18">
    <location>
        <begin position="231"/>
        <end position="681"/>
    </location>
</feature>
<evidence type="ECO:0000256" key="10">
    <source>
        <dbReference type="ARBA" id="ARBA00023077"/>
    </source>
</evidence>
<feature type="domain" description="TonB-dependent receptor plug" evidence="19">
    <location>
        <begin position="62"/>
        <end position="161"/>
    </location>
</feature>
<evidence type="ECO:0000256" key="15">
    <source>
        <dbReference type="PROSITE-ProRule" id="PRU10144"/>
    </source>
</evidence>
<dbReference type="EMBL" id="JAUYVH010000006">
    <property type="protein sequence ID" value="MDQ9170909.1"/>
    <property type="molecule type" value="Genomic_DNA"/>
</dbReference>
<keyword evidence="7 17" id="KW-0732">Signal</keyword>
<keyword evidence="8" id="KW-0408">Iron</keyword>
<dbReference type="RefSeq" id="WP_338436847.1">
    <property type="nucleotide sequence ID" value="NZ_JAUYVH010000006.1"/>
</dbReference>
<evidence type="ECO:0000256" key="11">
    <source>
        <dbReference type="ARBA" id="ARBA00023136"/>
    </source>
</evidence>
<dbReference type="Proteomes" id="UP001225596">
    <property type="component" value="Unassembled WGS sequence"/>
</dbReference>
<evidence type="ECO:0000256" key="1">
    <source>
        <dbReference type="ARBA" id="ARBA00004571"/>
    </source>
</evidence>
<evidence type="ECO:0000256" key="8">
    <source>
        <dbReference type="ARBA" id="ARBA00023004"/>
    </source>
</evidence>
<evidence type="ECO:0000256" key="4">
    <source>
        <dbReference type="ARBA" id="ARBA00022452"/>
    </source>
</evidence>
<keyword evidence="5" id="KW-0410">Iron transport</keyword>
<feature type="signal peptide" evidence="17">
    <location>
        <begin position="1"/>
        <end position="27"/>
    </location>
</feature>
<comment type="subcellular location">
    <subcellularLocation>
        <location evidence="1 14">Cell outer membrane</location>
        <topology evidence="1 14">Multi-pass membrane protein</topology>
    </subcellularLocation>
</comment>
<keyword evidence="4 14" id="KW-1134">Transmembrane beta strand</keyword>
<evidence type="ECO:0000259" key="19">
    <source>
        <dbReference type="Pfam" id="PF07715"/>
    </source>
</evidence>
<dbReference type="InterPro" id="IPR010917">
    <property type="entry name" value="TonB_rcpt_CS"/>
</dbReference>
<comment type="caution">
    <text evidence="20">The sequence shown here is derived from an EMBL/GenBank/DDBJ whole genome shotgun (WGS) entry which is preliminary data.</text>
</comment>
<dbReference type="InterPro" id="IPR000531">
    <property type="entry name" value="Beta-barrel_TonB"/>
</dbReference>
<evidence type="ECO:0000256" key="2">
    <source>
        <dbReference type="ARBA" id="ARBA00009810"/>
    </source>
</evidence>
<gene>
    <name evidence="20" type="ORF">Q8A64_10855</name>
</gene>
<evidence type="ECO:0000256" key="6">
    <source>
        <dbReference type="ARBA" id="ARBA00022692"/>
    </source>
</evidence>
<keyword evidence="6 14" id="KW-0812">Transmembrane</keyword>
<evidence type="ECO:0000256" key="13">
    <source>
        <dbReference type="ARBA" id="ARBA00023237"/>
    </source>
</evidence>
<dbReference type="InterPro" id="IPR039426">
    <property type="entry name" value="TonB-dep_rcpt-like"/>
</dbReference>
<evidence type="ECO:0000256" key="12">
    <source>
        <dbReference type="ARBA" id="ARBA00023170"/>
    </source>
</evidence>
<dbReference type="Pfam" id="PF00593">
    <property type="entry name" value="TonB_dep_Rec_b-barrel"/>
    <property type="match status" value="1"/>
</dbReference>
<evidence type="ECO:0000256" key="5">
    <source>
        <dbReference type="ARBA" id="ARBA00022496"/>
    </source>
</evidence>
<evidence type="ECO:0000256" key="14">
    <source>
        <dbReference type="PROSITE-ProRule" id="PRU01360"/>
    </source>
</evidence>
<proteinExistence type="inferred from homology"/>
<dbReference type="InterPro" id="IPR037066">
    <property type="entry name" value="Plug_dom_sf"/>
</dbReference>
<dbReference type="InterPro" id="IPR010105">
    <property type="entry name" value="TonB_sidphr_rcpt"/>
</dbReference>
<evidence type="ECO:0000313" key="20">
    <source>
        <dbReference type="EMBL" id="MDQ9170909.1"/>
    </source>
</evidence>
<evidence type="ECO:0000256" key="7">
    <source>
        <dbReference type="ARBA" id="ARBA00022729"/>
    </source>
</evidence>
<dbReference type="SUPFAM" id="SSF56935">
    <property type="entry name" value="Porins"/>
    <property type="match status" value="1"/>
</dbReference>
<dbReference type="InterPro" id="IPR036942">
    <property type="entry name" value="Beta-barrel_TonB_sf"/>
</dbReference>
<keyword evidence="13 14" id="KW-0998">Cell outer membrane</keyword>
<dbReference type="Pfam" id="PF07715">
    <property type="entry name" value="Plug"/>
    <property type="match status" value="1"/>
</dbReference>
<keyword evidence="21" id="KW-1185">Reference proteome</keyword>
<dbReference type="InterPro" id="IPR012910">
    <property type="entry name" value="Plug_dom"/>
</dbReference>
<protein>
    <submittedName>
        <fullName evidence="20">TonB-dependent siderophore receptor</fullName>
    </submittedName>
</protein>
<keyword evidence="11 14" id="KW-0472">Membrane</keyword>
<dbReference type="PANTHER" id="PTHR32552">
    <property type="entry name" value="FERRICHROME IRON RECEPTOR-RELATED"/>
    <property type="match status" value="1"/>
</dbReference>
<evidence type="ECO:0000256" key="17">
    <source>
        <dbReference type="SAM" id="SignalP"/>
    </source>
</evidence>
<reference evidence="20 21" key="1">
    <citation type="submission" date="2023-08" db="EMBL/GenBank/DDBJ databases">
        <title>Oxalobacteraceae gen .nov., isolated from river sludge outside the plant.</title>
        <authorList>
            <person name="Zhao S.Y."/>
        </authorList>
    </citation>
    <scope>NUCLEOTIDE SEQUENCE [LARGE SCALE GENOMIC DNA]</scope>
    <source>
        <strain evidence="20 21">R-40</strain>
    </source>
</reference>
<dbReference type="PANTHER" id="PTHR32552:SF83">
    <property type="entry name" value="BLR3904 PROTEIN"/>
    <property type="match status" value="1"/>
</dbReference>
<dbReference type="Gene3D" id="2.170.130.10">
    <property type="entry name" value="TonB-dependent receptor, plug domain"/>
    <property type="match status" value="1"/>
</dbReference>
<feature type="chain" id="PRO_5047178914" evidence="17">
    <location>
        <begin position="28"/>
        <end position="714"/>
    </location>
</feature>
<keyword evidence="9" id="KW-0406">Ion transport</keyword>
<accession>A0ABU1BPU3</accession>
<comment type="similarity">
    <text evidence="2 14 16">Belongs to the TonB-dependent receptor family.</text>
</comment>
<evidence type="ECO:0000256" key="16">
    <source>
        <dbReference type="RuleBase" id="RU003357"/>
    </source>
</evidence>
<dbReference type="PROSITE" id="PS52016">
    <property type="entry name" value="TONB_DEPENDENT_REC_3"/>
    <property type="match status" value="1"/>
</dbReference>
<evidence type="ECO:0000256" key="3">
    <source>
        <dbReference type="ARBA" id="ARBA00022448"/>
    </source>
</evidence>
<organism evidence="20 21">
    <name type="scientific">Keguizhuia sedimenti</name>
    <dbReference type="NCBI Taxonomy" id="3064264"/>
    <lineage>
        <taxon>Bacteria</taxon>
        <taxon>Pseudomonadati</taxon>
        <taxon>Pseudomonadota</taxon>
        <taxon>Betaproteobacteria</taxon>
        <taxon>Burkholderiales</taxon>
        <taxon>Oxalobacteraceae</taxon>
        <taxon>Keguizhuia</taxon>
    </lineage>
</organism>
<keyword evidence="12 20" id="KW-0675">Receptor</keyword>
<keyword evidence="10 16" id="KW-0798">TonB box</keyword>
<keyword evidence="3 14" id="KW-0813">Transport</keyword>
<dbReference type="NCBIfam" id="TIGR01783">
    <property type="entry name" value="TonB-siderophor"/>
    <property type="match status" value="1"/>
</dbReference>
<dbReference type="CDD" id="cd01347">
    <property type="entry name" value="ligand_gated_channel"/>
    <property type="match status" value="1"/>
</dbReference>
<sequence length="714" mass="78107">MSSPNIRYSLIAYSIAQAFALSSPAFAQTASNALPEIVVTATGQNSVKANTASVGGFSDAPLLQTPASISVYTQQQMQDQGIRSTTDVVRFDASLNEDYNAIGYAEQFSIRGFRLDNFSSYRKDGLPISSDASIPLENKERIEVLKGLAGLQAGIATPGGIINYVTKRPAAVRSATVGASERGTLYSAADLGGFSDDKQFGYRINAAAEKLRSYVRGADGERTFVSGAFDWRLSPKALLALDLDYQHKSQVTAAGYQLIGGTDLPRNVDPKRNLNDQPWTRPVDTDSANIGLRFDYQLDANWKTSLAANWHQMRRDDFAAFPAGCSSGPTYLYPGFCANGDFDLYDYKSENEEKSVSSLQAMVQGKFATGAIRHELTAGVSALNRRDHFGDFVYDFVGIGNASEPVEFAEGSALESGPTGLRRHDRERALFVQDIIGLTDAWKLHAGLRYVETKRDQYDAADKFADYEKSHVLPNVALVYSPQANWSVYGSYAEGLEHGGIAPLFTANENEVLNPSKSKQLEFGIKADLSRDLSVSAALFEIKKPHEYTEFNSFTYIRSGDAVHRGLELAAQGRAGRNLQLGASLALLDTETRNTDDPNIEGKRAGNVPEVKAAVYADYALSQVPGLSVNGNWLYTGNRIFVPNSATRVKVPDYNVFNAGARYVTKVAGQTTTLRFNINNVFDKFYWRDASSQLDGYLLPGAPRTFSLTAQMEF</sequence>
<dbReference type="Gene3D" id="2.40.170.20">
    <property type="entry name" value="TonB-dependent receptor, beta-barrel domain"/>
    <property type="match status" value="1"/>
</dbReference>